<name>A0A7S7LTJ8_9BACT</name>
<dbReference type="RefSeq" id="WP_194368399.1">
    <property type="nucleotide sequence ID" value="NZ_CP054492.1"/>
</dbReference>
<evidence type="ECO:0000313" key="1">
    <source>
        <dbReference type="EMBL" id="QOY51287.1"/>
    </source>
</evidence>
<evidence type="ECO:0000313" key="2">
    <source>
        <dbReference type="Proteomes" id="UP000593994"/>
    </source>
</evidence>
<reference evidence="1 2" key="1">
    <citation type="submission" date="2020-05" db="EMBL/GenBank/DDBJ databases">
        <title>Sulfurimonas marisnigri, sp. nov., and Sulfurimonas baltica, sp. nov., manganese oxide reducing chemolithoautotrophs of the class Epsilonproteobacteria isolated from the pelagic redoxclines of the Black and Baltic Seas and emended description of the genus Sulfurimonas.</title>
        <authorList>
            <person name="Henkel J.V."/>
            <person name="Laudan C."/>
            <person name="Werner J."/>
            <person name="Neu T."/>
            <person name="Plewe S."/>
            <person name="Sproer C."/>
            <person name="Bunk B."/>
            <person name="Schulz-Vogt H.N."/>
        </authorList>
    </citation>
    <scope>NUCLEOTIDE SEQUENCE [LARGE SCALE GENOMIC DNA]</scope>
    <source>
        <strain evidence="1 2">GD2</strain>
    </source>
</reference>
<sequence>MQKIFITLIIMPMFIYASYNPFFTDIQAQKPIEPSVKVIIQKQKPEIKRTDIKINYFGFIESNKGKFALVKINGKNIVLKQKDSVYIGEKVVKVLTLSSNFIILKDGYNSPQTIYFSSRTPEYNNQERNNNVK</sequence>
<dbReference type="AlphaFoldDB" id="A0A7S7LTJ8"/>
<accession>A0A7S7LTJ8</accession>
<gene>
    <name evidence="1" type="ORF">HUE88_09125</name>
</gene>
<organism evidence="1 2">
    <name type="scientific">Candidatus Sulfurimonas baltica</name>
    <dbReference type="NCBI Taxonomy" id="2740404"/>
    <lineage>
        <taxon>Bacteria</taxon>
        <taxon>Pseudomonadati</taxon>
        <taxon>Campylobacterota</taxon>
        <taxon>Epsilonproteobacteria</taxon>
        <taxon>Campylobacterales</taxon>
        <taxon>Sulfurimonadaceae</taxon>
        <taxon>Sulfurimonas</taxon>
    </lineage>
</organism>
<dbReference type="Proteomes" id="UP000593994">
    <property type="component" value="Chromosome"/>
</dbReference>
<dbReference type="EMBL" id="CP054492">
    <property type="protein sequence ID" value="QOY51287.1"/>
    <property type="molecule type" value="Genomic_DNA"/>
</dbReference>
<keyword evidence="2" id="KW-1185">Reference proteome</keyword>
<dbReference type="KEGG" id="sbal:HUE88_09125"/>
<protein>
    <submittedName>
        <fullName evidence="1">Uncharacterized protein</fullName>
    </submittedName>
</protein>
<proteinExistence type="predicted"/>